<comment type="caution">
    <text evidence="2">The sequence shown here is derived from an EMBL/GenBank/DDBJ whole genome shotgun (WGS) entry which is preliminary data.</text>
</comment>
<protein>
    <submittedName>
        <fullName evidence="2">Uncharacterized protein</fullName>
    </submittedName>
</protein>
<organism evidence="2 3">
    <name type="scientific">Desmophyllum pertusum</name>
    <dbReference type="NCBI Taxonomy" id="174260"/>
    <lineage>
        <taxon>Eukaryota</taxon>
        <taxon>Metazoa</taxon>
        <taxon>Cnidaria</taxon>
        <taxon>Anthozoa</taxon>
        <taxon>Hexacorallia</taxon>
        <taxon>Scleractinia</taxon>
        <taxon>Caryophylliina</taxon>
        <taxon>Caryophylliidae</taxon>
        <taxon>Desmophyllum</taxon>
    </lineage>
</organism>
<feature type="transmembrane region" description="Helical" evidence="1">
    <location>
        <begin position="49"/>
        <end position="65"/>
    </location>
</feature>
<proteinExistence type="predicted"/>
<feature type="transmembrane region" description="Helical" evidence="1">
    <location>
        <begin position="77"/>
        <end position="100"/>
    </location>
</feature>
<keyword evidence="1" id="KW-0472">Membrane</keyword>
<name>A0A9X0CLP2_9CNID</name>
<dbReference type="AlphaFoldDB" id="A0A9X0CLP2"/>
<dbReference type="EMBL" id="MU827306">
    <property type="protein sequence ID" value="KAJ7363216.1"/>
    <property type="molecule type" value="Genomic_DNA"/>
</dbReference>
<reference evidence="2" key="1">
    <citation type="submission" date="2023-01" db="EMBL/GenBank/DDBJ databases">
        <title>Genome assembly of the deep-sea coral Lophelia pertusa.</title>
        <authorList>
            <person name="Herrera S."/>
            <person name="Cordes E."/>
        </authorList>
    </citation>
    <scope>NUCLEOTIDE SEQUENCE</scope>
    <source>
        <strain evidence="2">USNM1676648</strain>
        <tissue evidence="2">Polyp</tissue>
    </source>
</reference>
<dbReference type="Proteomes" id="UP001163046">
    <property type="component" value="Unassembled WGS sequence"/>
</dbReference>
<keyword evidence="1" id="KW-0812">Transmembrane</keyword>
<evidence type="ECO:0000313" key="3">
    <source>
        <dbReference type="Proteomes" id="UP001163046"/>
    </source>
</evidence>
<accession>A0A9X0CLP2</accession>
<keyword evidence="1" id="KW-1133">Transmembrane helix</keyword>
<sequence length="138" mass="15419">MPSGAIKRALLESVCVLILLTFAFLRPYKEAGDVKEDEESYEWINKSDVALLVTVTLIAILSSPIDGSLSASTRLALIAFIYVLAYIPLIVLAMVAVRSVRKWLDAKRLRKELREPELSVTDMSDITEEAATDYNQRT</sequence>
<feature type="transmembrane region" description="Helical" evidence="1">
    <location>
        <begin position="6"/>
        <end position="28"/>
    </location>
</feature>
<evidence type="ECO:0000256" key="1">
    <source>
        <dbReference type="SAM" id="Phobius"/>
    </source>
</evidence>
<evidence type="ECO:0000313" key="2">
    <source>
        <dbReference type="EMBL" id="KAJ7363216.1"/>
    </source>
</evidence>
<gene>
    <name evidence="2" type="ORF">OS493_011497</name>
</gene>
<keyword evidence="3" id="KW-1185">Reference proteome</keyword>
<dbReference type="OrthoDB" id="5989148at2759"/>